<protein>
    <recommendedName>
        <fullName evidence="8">G-protein coupled receptors family 1 profile domain-containing protein</fullName>
    </recommendedName>
</protein>
<dbReference type="PROSITE" id="PS50262">
    <property type="entry name" value="G_PROTEIN_RECEP_F1_2"/>
    <property type="match status" value="1"/>
</dbReference>
<evidence type="ECO:0000259" key="8">
    <source>
        <dbReference type="PROSITE" id="PS50262"/>
    </source>
</evidence>
<evidence type="ECO:0000313" key="10">
    <source>
        <dbReference type="Proteomes" id="UP001159405"/>
    </source>
</evidence>
<feature type="transmembrane region" description="Helical" evidence="7">
    <location>
        <begin position="286"/>
        <end position="306"/>
    </location>
</feature>
<evidence type="ECO:0000256" key="7">
    <source>
        <dbReference type="SAM" id="Phobius"/>
    </source>
</evidence>
<evidence type="ECO:0000256" key="3">
    <source>
        <dbReference type="ARBA" id="ARBA00022692"/>
    </source>
</evidence>
<sequence length="366" mass="41644">MASLSNTTTFTNEPSKESDWGVLQYKETTPLRVFRFSCFTVIIIAGSIGNSVVCKATWKTPLRNPFSFHLVANIAFAEILICLCLLIMWIWQYEGGHRDGIVHDIWCVANPIQVISLMVVTFSLAALAFYRYRVLVNPIQSHVSGKLRTVIFSCLWLVPTAVCVPIFIRNRFVGGHCELHPVGNVYAYSLVLFTLNYVLPYLVMLSSYGAVAWKLRQPKDQKPAAQTSIIPSSAAAIELVTLTNNREEERTLQEGKQRRQALVDVKNCRGIKPDDADAEQDLLKMIYAIILIFVICFLPYQAVFLWETLADVNEWKFRYHSLMRRYIFLLICLPSALHPWCYGAMNSFYAKAFTKDFVAKTCNAPQ</sequence>
<keyword evidence="5 7" id="KW-0472">Membrane</keyword>
<keyword evidence="2" id="KW-1003">Cell membrane</keyword>
<feature type="transmembrane region" description="Helical" evidence="7">
    <location>
        <begin position="66"/>
        <end position="91"/>
    </location>
</feature>
<dbReference type="CDD" id="cd00637">
    <property type="entry name" value="7tm_classA_rhodopsin-like"/>
    <property type="match status" value="1"/>
</dbReference>
<gene>
    <name evidence="9" type="ORF">PLOB_00009578</name>
</gene>
<dbReference type="InterPro" id="IPR017452">
    <property type="entry name" value="GPCR_Rhodpsn_7TM"/>
</dbReference>
<feature type="transmembrane region" description="Helical" evidence="7">
    <location>
        <begin position="188"/>
        <end position="213"/>
    </location>
</feature>
<evidence type="ECO:0000313" key="9">
    <source>
        <dbReference type="EMBL" id="CAH3169097.1"/>
    </source>
</evidence>
<feature type="transmembrane region" description="Helical" evidence="7">
    <location>
        <begin position="111"/>
        <end position="130"/>
    </location>
</feature>
<keyword evidence="3 7" id="KW-0812">Transmembrane</keyword>
<feature type="transmembrane region" description="Helical" evidence="7">
    <location>
        <begin position="150"/>
        <end position="168"/>
    </location>
</feature>
<evidence type="ECO:0000256" key="6">
    <source>
        <dbReference type="ARBA" id="ARBA00023170"/>
    </source>
</evidence>
<accession>A0ABN8QRC0</accession>
<dbReference type="SUPFAM" id="SSF81321">
    <property type="entry name" value="Family A G protein-coupled receptor-like"/>
    <property type="match status" value="1"/>
</dbReference>
<comment type="subcellular location">
    <subcellularLocation>
        <location evidence="1">Cell membrane</location>
        <topology evidence="1">Multi-pass membrane protein</topology>
    </subcellularLocation>
</comment>
<dbReference type="EMBL" id="CALNXK010000148">
    <property type="protein sequence ID" value="CAH3169097.1"/>
    <property type="molecule type" value="Genomic_DNA"/>
</dbReference>
<evidence type="ECO:0000256" key="2">
    <source>
        <dbReference type="ARBA" id="ARBA00022475"/>
    </source>
</evidence>
<evidence type="ECO:0000256" key="1">
    <source>
        <dbReference type="ARBA" id="ARBA00004651"/>
    </source>
</evidence>
<reference evidence="9 10" key="1">
    <citation type="submission" date="2022-05" db="EMBL/GenBank/DDBJ databases">
        <authorList>
            <consortium name="Genoscope - CEA"/>
            <person name="William W."/>
        </authorList>
    </citation>
    <scope>NUCLEOTIDE SEQUENCE [LARGE SCALE GENOMIC DNA]</scope>
</reference>
<dbReference type="Gene3D" id="1.20.1070.10">
    <property type="entry name" value="Rhodopsin 7-helix transmembrane proteins"/>
    <property type="match status" value="1"/>
</dbReference>
<dbReference type="PANTHER" id="PTHR24241:SF76">
    <property type="entry name" value="NEUROPEPTIDE SIFAMIDE RECEPTOR"/>
    <property type="match status" value="1"/>
</dbReference>
<evidence type="ECO:0000256" key="5">
    <source>
        <dbReference type="ARBA" id="ARBA00023136"/>
    </source>
</evidence>
<keyword evidence="6" id="KW-0675">Receptor</keyword>
<feature type="transmembrane region" description="Helical" evidence="7">
    <location>
        <begin position="33"/>
        <end position="54"/>
    </location>
</feature>
<name>A0ABN8QRC0_9CNID</name>
<comment type="caution">
    <text evidence="9">The sequence shown here is derived from an EMBL/GenBank/DDBJ whole genome shotgun (WGS) entry which is preliminary data.</text>
</comment>
<dbReference type="PRINTS" id="PR00237">
    <property type="entry name" value="GPCRRHODOPSN"/>
</dbReference>
<dbReference type="Proteomes" id="UP001159405">
    <property type="component" value="Unassembled WGS sequence"/>
</dbReference>
<keyword evidence="10" id="KW-1185">Reference proteome</keyword>
<proteinExistence type="predicted"/>
<feature type="domain" description="G-protein coupled receptors family 1 profile" evidence="8">
    <location>
        <begin position="49"/>
        <end position="342"/>
    </location>
</feature>
<organism evidence="9 10">
    <name type="scientific">Porites lobata</name>
    <dbReference type="NCBI Taxonomy" id="104759"/>
    <lineage>
        <taxon>Eukaryota</taxon>
        <taxon>Metazoa</taxon>
        <taxon>Cnidaria</taxon>
        <taxon>Anthozoa</taxon>
        <taxon>Hexacorallia</taxon>
        <taxon>Scleractinia</taxon>
        <taxon>Fungiina</taxon>
        <taxon>Poritidae</taxon>
        <taxon>Porites</taxon>
    </lineage>
</organism>
<evidence type="ECO:0000256" key="4">
    <source>
        <dbReference type="ARBA" id="ARBA00022989"/>
    </source>
</evidence>
<dbReference type="InterPro" id="IPR000276">
    <property type="entry name" value="GPCR_Rhodpsn"/>
</dbReference>
<keyword evidence="4 7" id="KW-1133">Transmembrane helix</keyword>
<feature type="transmembrane region" description="Helical" evidence="7">
    <location>
        <begin position="326"/>
        <end position="345"/>
    </location>
</feature>
<dbReference type="Pfam" id="PF00001">
    <property type="entry name" value="7tm_1"/>
    <property type="match status" value="1"/>
</dbReference>
<dbReference type="PANTHER" id="PTHR24241">
    <property type="entry name" value="NEUROPEPTIDE RECEPTOR-RELATED G-PROTEIN COUPLED RECEPTOR"/>
    <property type="match status" value="1"/>
</dbReference>